<evidence type="ECO:0000256" key="1">
    <source>
        <dbReference type="ARBA" id="ARBA00001913"/>
    </source>
</evidence>
<evidence type="ECO:0000256" key="7">
    <source>
        <dbReference type="ARBA" id="ARBA00022837"/>
    </source>
</evidence>
<evidence type="ECO:0000256" key="2">
    <source>
        <dbReference type="ARBA" id="ARBA00001931"/>
    </source>
</evidence>
<keyword evidence="10 12" id="KW-0408">Iron</keyword>
<dbReference type="Proteomes" id="UP001497045">
    <property type="component" value="Unassembled WGS sequence"/>
</dbReference>
<evidence type="ECO:0000256" key="12">
    <source>
        <dbReference type="PROSITE-ProRule" id="PRU00433"/>
    </source>
</evidence>
<dbReference type="SUPFAM" id="SSF46626">
    <property type="entry name" value="Cytochrome c"/>
    <property type="match status" value="1"/>
</dbReference>
<comment type="cofactor">
    <cofactor evidence="2">
        <name>pyrroloquinoline quinone</name>
        <dbReference type="ChEBI" id="CHEBI:58442"/>
    </cofactor>
</comment>
<dbReference type="InterPro" id="IPR002372">
    <property type="entry name" value="PQQ_rpt_dom"/>
</dbReference>
<evidence type="ECO:0000256" key="6">
    <source>
        <dbReference type="ARBA" id="ARBA00022729"/>
    </source>
</evidence>
<protein>
    <submittedName>
        <fullName evidence="15">PQQ-dependent dehydrogenase, methanol/ethanol family</fullName>
    </submittedName>
</protein>
<comment type="caution">
    <text evidence="15">The sequence shown here is derived from an EMBL/GenBank/DDBJ whole genome shotgun (WGS) entry which is preliminary data.</text>
</comment>
<dbReference type="PROSITE" id="PS51007">
    <property type="entry name" value="CYTC"/>
    <property type="match status" value="1"/>
</dbReference>
<comment type="similarity">
    <text evidence="3">Belongs to the bacterial PQQ dehydrogenase family.</text>
</comment>
<keyword evidence="4 12" id="KW-0349">Heme</keyword>
<keyword evidence="11" id="KW-1015">Disulfide bond</keyword>
<evidence type="ECO:0000256" key="3">
    <source>
        <dbReference type="ARBA" id="ARBA00008156"/>
    </source>
</evidence>
<sequence length="705" mass="76817">MNLQRVPILAILAGALALAGCADEPEAGNVTQERLLAADEDPDNWLSHGRTWNEDRFSPLDQINAGNVDRLGLAYTVEFDTTRGQEATPIVVDGVMYVSTAWSKVMALDAATGEQLWYFDPEVDGAKGAHTCCDVVNRGVAVWEGKVYVGTIDGRLIALDAASGDVLWDIVTVDQEQPYTITMAPRVVRDKVIIGNSGAELGVRGYISAYDTDSGDLVWRFYTVPGNPVDGPDGAASDAVFEEFAAETWSGEYWEMGGGGTVWDSVVYDAELDQLLVGVGNGSPWNHRARSNGEGDNLFLASILSLDPDTGEYNWHYQLNPGETWDYTATQQMTLTHMQIDGEDVPVVMQAPKNAFFYVIDRRDGSLISAEPYAMQNWAERIDLETGRPVEIPEARYADAPYLVTPSGIGAHAYHPMSYSPQTGLVYIPAMQPPSAYMDDVNYTRNIGRWNTGVIFLTPPAGLVPGDTPEDRRAYLTSITKGRLVAWDPVAQEERWAIERDFPWNGGTLATGGNLVFQGLPDGTFNAYNAEDGTPLWNFQTERGIVAGAISYAVDGVQYVAIMAGYGGSMGMATQADWMRRPPPNGMLFVFRLDGDAPYTPLPEQVLPPYAATDEVFDAATIAMGQQAYLGFCTICHNGPVNPNLLRSVYATDADAWNSVVMEGALSDNGMVSFAPWIDAEESEAIRAYVLSEAARRAAEEGEDD</sequence>
<keyword evidence="9" id="KW-0560">Oxidoreductase</keyword>
<comment type="cofactor">
    <cofactor evidence="1">
        <name>Ca(2+)</name>
        <dbReference type="ChEBI" id="CHEBI:29108"/>
    </cofactor>
</comment>
<feature type="domain" description="Cytochrome c" evidence="14">
    <location>
        <begin position="620"/>
        <end position="694"/>
    </location>
</feature>
<evidence type="ECO:0000256" key="8">
    <source>
        <dbReference type="ARBA" id="ARBA00022891"/>
    </source>
</evidence>
<dbReference type="RefSeq" id="WP_341672236.1">
    <property type="nucleotide sequence ID" value="NZ_JBBYHV010000001.1"/>
</dbReference>
<dbReference type="InterPro" id="IPR009056">
    <property type="entry name" value="Cyt_c-like_dom"/>
</dbReference>
<keyword evidence="6 13" id="KW-0732">Signal</keyword>
<dbReference type="Gene3D" id="1.10.760.10">
    <property type="entry name" value="Cytochrome c-like domain"/>
    <property type="match status" value="1"/>
</dbReference>
<dbReference type="InterPro" id="IPR017512">
    <property type="entry name" value="PQQ_MeOH/EtOH_DH"/>
</dbReference>
<evidence type="ECO:0000256" key="9">
    <source>
        <dbReference type="ARBA" id="ARBA00023002"/>
    </source>
</evidence>
<evidence type="ECO:0000313" key="15">
    <source>
        <dbReference type="EMBL" id="MEL1249707.1"/>
    </source>
</evidence>
<dbReference type="Pfam" id="PF01011">
    <property type="entry name" value="PQQ"/>
    <property type="match status" value="2"/>
</dbReference>
<dbReference type="Gene3D" id="2.140.10.10">
    <property type="entry name" value="Quinoprotein alcohol dehydrogenase-like superfamily"/>
    <property type="match status" value="1"/>
</dbReference>
<evidence type="ECO:0000256" key="4">
    <source>
        <dbReference type="ARBA" id="ARBA00022617"/>
    </source>
</evidence>
<dbReference type="InterPro" id="IPR036909">
    <property type="entry name" value="Cyt_c-like_dom_sf"/>
</dbReference>
<dbReference type="InterPro" id="IPR011047">
    <property type="entry name" value="Quinoprotein_ADH-like_sf"/>
</dbReference>
<dbReference type="InterPro" id="IPR018391">
    <property type="entry name" value="PQQ_b-propeller_rpt"/>
</dbReference>
<dbReference type="SUPFAM" id="SSF50998">
    <property type="entry name" value="Quinoprotein alcohol dehydrogenase-like"/>
    <property type="match status" value="1"/>
</dbReference>
<evidence type="ECO:0000313" key="16">
    <source>
        <dbReference type="Proteomes" id="UP001497045"/>
    </source>
</evidence>
<dbReference type="NCBIfam" id="TIGR03075">
    <property type="entry name" value="PQQ_enz_alc_DH"/>
    <property type="match status" value="1"/>
</dbReference>
<keyword evidence="16" id="KW-1185">Reference proteome</keyword>
<evidence type="ECO:0000256" key="13">
    <source>
        <dbReference type="SAM" id="SignalP"/>
    </source>
</evidence>
<evidence type="ECO:0000256" key="5">
    <source>
        <dbReference type="ARBA" id="ARBA00022723"/>
    </source>
</evidence>
<feature type="chain" id="PRO_5046552917" evidence="13">
    <location>
        <begin position="23"/>
        <end position="705"/>
    </location>
</feature>
<organism evidence="15 16">
    <name type="scientific">Aurantiacibacter gilvus</name>
    <dbReference type="NCBI Taxonomy" id="3139141"/>
    <lineage>
        <taxon>Bacteria</taxon>
        <taxon>Pseudomonadati</taxon>
        <taxon>Pseudomonadota</taxon>
        <taxon>Alphaproteobacteria</taxon>
        <taxon>Sphingomonadales</taxon>
        <taxon>Erythrobacteraceae</taxon>
        <taxon>Aurantiacibacter</taxon>
    </lineage>
</organism>
<keyword evidence="5 12" id="KW-0479">Metal-binding</keyword>
<dbReference type="PROSITE" id="PS51257">
    <property type="entry name" value="PROKAR_LIPOPROTEIN"/>
    <property type="match status" value="1"/>
</dbReference>
<reference evidence="15 16" key="1">
    <citation type="submission" date="2024-04" db="EMBL/GenBank/DDBJ databases">
        <title>Aurantiacibacter sp. DGU6 16S ribosomal RNA gene Genome sequencing and assembly.</title>
        <authorList>
            <person name="Park S."/>
        </authorList>
    </citation>
    <scope>NUCLEOTIDE SEQUENCE [LARGE SCALE GENOMIC DNA]</scope>
    <source>
        <strain evidence="15 16">DGU6</strain>
    </source>
</reference>
<evidence type="ECO:0000256" key="10">
    <source>
        <dbReference type="ARBA" id="ARBA00023004"/>
    </source>
</evidence>
<keyword evidence="8" id="KW-0634">PQQ</keyword>
<keyword evidence="7" id="KW-0106">Calcium</keyword>
<evidence type="ECO:0000259" key="14">
    <source>
        <dbReference type="PROSITE" id="PS51007"/>
    </source>
</evidence>
<dbReference type="PANTHER" id="PTHR32303">
    <property type="entry name" value="QUINOPROTEIN ALCOHOL DEHYDROGENASE (CYTOCHROME C)"/>
    <property type="match status" value="1"/>
</dbReference>
<accession>A0ABU9IBA6</accession>
<dbReference type="EMBL" id="JBBYHV010000001">
    <property type="protein sequence ID" value="MEL1249707.1"/>
    <property type="molecule type" value="Genomic_DNA"/>
</dbReference>
<dbReference type="CDD" id="cd10279">
    <property type="entry name" value="PQQ_ADH_II"/>
    <property type="match status" value="1"/>
</dbReference>
<evidence type="ECO:0000256" key="11">
    <source>
        <dbReference type="ARBA" id="ARBA00023157"/>
    </source>
</evidence>
<feature type="signal peptide" evidence="13">
    <location>
        <begin position="1"/>
        <end position="22"/>
    </location>
</feature>
<gene>
    <name evidence="15" type="ORF">AAEO60_03385</name>
</gene>
<proteinExistence type="inferred from homology"/>
<dbReference type="SMART" id="SM00564">
    <property type="entry name" value="PQQ"/>
    <property type="match status" value="5"/>
</dbReference>
<name>A0ABU9IBA6_9SPHN</name>